<dbReference type="GO" id="GO:0005886">
    <property type="term" value="C:plasma membrane"/>
    <property type="evidence" value="ECO:0007669"/>
    <property type="project" value="UniProtKB-SubCell"/>
</dbReference>
<comment type="caution">
    <text evidence="11">The sequence shown here is derived from an EMBL/GenBank/DDBJ whole genome shotgun (WGS) entry which is preliminary data.</text>
</comment>
<proteinExistence type="inferred from homology"/>
<protein>
    <recommendedName>
        <fullName evidence="3 9">3-deoxy-D-manno-octulosonic acid transferase</fullName>
        <shortName evidence="9">Kdo transferase</shortName>
        <ecNumber evidence="2 9">2.4.99.12</ecNumber>
    </recommendedName>
    <alternativeName>
        <fullName evidence="5 9">Lipid IV(A) 3-deoxy-D-manno-octulosonic acid transferase</fullName>
    </alternativeName>
</protein>
<dbReference type="UniPathway" id="UPA00958"/>
<accession>A0A1B8PKN3</accession>
<evidence type="ECO:0000256" key="2">
    <source>
        <dbReference type="ARBA" id="ARBA00012621"/>
    </source>
</evidence>
<dbReference type="InterPro" id="IPR038107">
    <property type="entry name" value="Glycos_transf_N_sf"/>
</dbReference>
<keyword evidence="9" id="KW-1003">Cell membrane</keyword>
<dbReference type="PANTHER" id="PTHR42755">
    <property type="entry name" value="3-DEOXY-MANNO-OCTULOSONATE CYTIDYLYLTRANSFERASE"/>
    <property type="match status" value="1"/>
</dbReference>
<comment type="function">
    <text evidence="9">Involved in lipopolysaccharide (LPS) biosynthesis. Catalyzes the transfer of 3-deoxy-D-manno-octulosonate (Kdo) residue(s) from CMP-Kdo to lipid IV(A), the tetraacyldisaccharide-1,4'-bisphosphate precursor of lipid A.</text>
</comment>
<dbReference type="SUPFAM" id="SSF53756">
    <property type="entry name" value="UDP-Glycosyltransferase/glycogen phosphorylase"/>
    <property type="match status" value="1"/>
</dbReference>
<gene>
    <name evidence="11" type="ORF">A9Z60_07410</name>
</gene>
<evidence type="ECO:0000256" key="5">
    <source>
        <dbReference type="ARBA" id="ARBA00031445"/>
    </source>
</evidence>
<dbReference type="GO" id="GO:0043842">
    <property type="term" value="F:Kdo transferase activity"/>
    <property type="evidence" value="ECO:0007669"/>
    <property type="project" value="UniProtKB-EC"/>
</dbReference>
<dbReference type="InterPro" id="IPR007507">
    <property type="entry name" value="Glycos_transf_N"/>
</dbReference>
<comment type="similarity">
    <text evidence="9">Belongs to the glycosyltransferase group 1 family.</text>
</comment>
<feature type="domain" description="3-deoxy-D-manno-octulosonic-acid transferase N-terminal" evidence="10">
    <location>
        <begin position="35"/>
        <end position="214"/>
    </location>
</feature>
<comment type="catalytic activity">
    <reaction evidence="6 9">
        <text>lipid IVA (E. coli) + CMP-3-deoxy-beta-D-manno-octulosonate = alpha-Kdo-(2-&gt;6)-lipid IVA (E. coli) + CMP + H(+)</text>
        <dbReference type="Rhea" id="RHEA:28066"/>
        <dbReference type="ChEBI" id="CHEBI:15378"/>
        <dbReference type="ChEBI" id="CHEBI:58603"/>
        <dbReference type="ChEBI" id="CHEBI:60364"/>
        <dbReference type="ChEBI" id="CHEBI:60377"/>
        <dbReference type="ChEBI" id="CHEBI:85987"/>
        <dbReference type="EC" id="2.4.99.12"/>
    </reaction>
</comment>
<evidence type="ECO:0000256" key="8">
    <source>
        <dbReference type="PIRSR" id="PIRSR639901-2"/>
    </source>
</evidence>
<dbReference type="AlphaFoldDB" id="A0A1B8PKN3"/>
<evidence type="ECO:0000259" key="10">
    <source>
        <dbReference type="Pfam" id="PF04413"/>
    </source>
</evidence>
<comment type="subcellular location">
    <subcellularLocation>
        <location evidence="9">Cell membrane</location>
    </subcellularLocation>
</comment>
<feature type="site" description="Transition state stabilizer" evidence="8">
    <location>
        <position position="213"/>
    </location>
</feature>
<evidence type="ECO:0000256" key="1">
    <source>
        <dbReference type="ARBA" id="ARBA00004713"/>
    </source>
</evidence>
<sequence>MRPPLYYRLAIIVLRPLYRLFLTYKKDKLPHDGRQIAERFGQNYLPIAHDKPVIWCHAVSLGELNTVHPLLNLILDDGCHLWITSTTQTGFDRVGVLFKEKLGKSVQHSFVPVDDVMVLKRFLAHVCPVMALFVETELWANTLSVLSEQGIPRVMVNARLTQKSFDSYAKFTRLSQSMMAKLSLIIAQDEQSYHNFIALGASHDKVKQAYSLKWSSQIGSPQTLTDFHGFVKNRPIWVMASTHEGEERLALATHKKLLKDFSNLLLILVPRHPERFDDVVQLCTDFVYHRRSLGEFITDDTQVYLADSMGELLAWYELCDVAVVGGSFVDKGGHNPIEPISLARPVIMGQYVKNCAQIVYDFVHVGALVQSDDGRLYGALKTWLANPDLAKHAGKSGQRLVQERADADIVQFAMIKALL</sequence>
<evidence type="ECO:0000256" key="7">
    <source>
        <dbReference type="PIRSR" id="PIRSR639901-1"/>
    </source>
</evidence>
<evidence type="ECO:0000256" key="4">
    <source>
        <dbReference type="ARBA" id="ARBA00022679"/>
    </source>
</evidence>
<dbReference type="Pfam" id="PF04413">
    <property type="entry name" value="Glycos_transf_N"/>
    <property type="match status" value="1"/>
</dbReference>
<dbReference type="EC" id="2.4.99.12" evidence="2 9"/>
<evidence type="ECO:0000256" key="9">
    <source>
        <dbReference type="RuleBase" id="RU365103"/>
    </source>
</evidence>
<evidence type="ECO:0000313" key="11">
    <source>
        <dbReference type="EMBL" id="OBX51412.1"/>
    </source>
</evidence>
<evidence type="ECO:0000256" key="3">
    <source>
        <dbReference type="ARBA" id="ARBA00019077"/>
    </source>
</evidence>
<dbReference type="Gene3D" id="3.40.50.2000">
    <property type="entry name" value="Glycogen Phosphorylase B"/>
    <property type="match status" value="1"/>
</dbReference>
<dbReference type="EMBL" id="LZDN01000006">
    <property type="protein sequence ID" value="OBX51412.1"/>
    <property type="molecule type" value="Genomic_DNA"/>
</dbReference>
<feature type="site" description="Transition state stabilizer" evidence="8">
    <location>
        <position position="135"/>
    </location>
</feature>
<dbReference type="RefSeq" id="WP_066892594.1">
    <property type="nucleotide sequence ID" value="NZ_LZDN01000006.1"/>
</dbReference>
<comment type="pathway">
    <text evidence="1 9">Bacterial outer membrane biogenesis; LPS core biosynthesis.</text>
</comment>
<name>A0A1B8PKN3_MORNO</name>
<dbReference type="InterPro" id="IPR039901">
    <property type="entry name" value="Kdotransferase"/>
</dbReference>
<dbReference type="GO" id="GO:0009245">
    <property type="term" value="P:lipid A biosynthetic process"/>
    <property type="evidence" value="ECO:0007669"/>
    <property type="project" value="TreeGrafter"/>
</dbReference>
<evidence type="ECO:0000256" key="6">
    <source>
        <dbReference type="ARBA" id="ARBA00049183"/>
    </source>
</evidence>
<reference evidence="11 12" key="1">
    <citation type="submission" date="2016-06" db="EMBL/GenBank/DDBJ databases">
        <title>Draft genome of Moraxella nonliquefaciens CCUG 60284.</title>
        <authorList>
            <person name="Salva-Serra F."/>
            <person name="Engstrom-Jakobsson H."/>
            <person name="Thorell K."/>
            <person name="Gonzales-Siles L."/>
            <person name="Karlsson R."/>
            <person name="Boulund F."/>
            <person name="Engstrand L."/>
            <person name="Kristiansson E."/>
            <person name="Moore E."/>
        </authorList>
    </citation>
    <scope>NUCLEOTIDE SEQUENCE [LARGE SCALE GENOMIC DNA]</scope>
    <source>
        <strain evidence="11 12">CCUG 60284</strain>
    </source>
</reference>
<dbReference type="GO" id="GO:0009244">
    <property type="term" value="P:lipopolysaccharide core region biosynthetic process"/>
    <property type="evidence" value="ECO:0007669"/>
    <property type="project" value="UniProtKB-UniRule"/>
</dbReference>
<keyword evidence="4 9" id="KW-0808">Transferase</keyword>
<dbReference type="Gene3D" id="3.40.50.11720">
    <property type="entry name" value="3-Deoxy-D-manno-octulosonic-acid transferase, N-terminal domain"/>
    <property type="match status" value="1"/>
</dbReference>
<organism evidence="11 12">
    <name type="scientific">Moraxella nonliquefaciens</name>
    <dbReference type="NCBI Taxonomy" id="478"/>
    <lineage>
        <taxon>Bacteria</taxon>
        <taxon>Pseudomonadati</taxon>
        <taxon>Pseudomonadota</taxon>
        <taxon>Gammaproteobacteria</taxon>
        <taxon>Moraxellales</taxon>
        <taxon>Moraxellaceae</taxon>
        <taxon>Moraxella</taxon>
    </lineage>
</organism>
<keyword evidence="9" id="KW-0472">Membrane</keyword>
<feature type="active site" description="Proton acceptor" evidence="7">
    <location>
        <position position="63"/>
    </location>
</feature>
<dbReference type="OrthoDB" id="9789797at2"/>
<evidence type="ECO:0000313" key="12">
    <source>
        <dbReference type="Proteomes" id="UP000092671"/>
    </source>
</evidence>
<dbReference type="PANTHER" id="PTHR42755:SF1">
    <property type="entry name" value="3-DEOXY-D-MANNO-OCTULOSONIC ACID TRANSFERASE, MITOCHONDRIAL-RELATED"/>
    <property type="match status" value="1"/>
</dbReference>
<dbReference type="Proteomes" id="UP000092671">
    <property type="component" value="Unassembled WGS sequence"/>
</dbReference>
<keyword evidence="9" id="KW-0448">Lipopolysaccharide biosynthesis</keyword>